<name>A0A1D9QG35_SCLS1</name>
<protein>
    <submittedName>
        <fullName evidence="1">Uncharacterized protein</fullName>
    </submittedName>
</protein>
<accession>A0A1D9QG35</accession>
<dbReference type="KEGG" id="ssl:SS1G_07766"/>
<dbReference type="EMBL" id="CP017824">
    <property type="protein sequence ID" value="APA13583.1"/>
    <property type="molecule type" value="Genomic_DNA"/>
</dbReference>
<dbReference type="AlphaFoldDB" id="A0A1D9QG35"/>
<dbReference type="Proteomes" id="UP000177798">
    <property type="component" value="Chromosome 11"/>
</dbReference>
<organism evidence="1 2">
    <name type="scientific">Sclerotinia sclerotiorum (strain ATCC 18683 / 1980 / Ss-1)</name>
    <name type="common">White mold</name>
    <name type="synonym">Whetzelinia sclerotiorum</name>
    <dbReference type="NCBI Taxonomy" id="665079"/>
    <lineage>
        <taxon>Eukaryota</taxon>
        <taxon>Fungi</taxon>
        <taxon>Dikarya</taxon>
        <taxon>Ascomycota</taxon>
        <taxon>Pezizomycotina</taxon>
        <taxon>Leotiomycetes</taxon>
        <taxon>Helotiales</taxon>
        <taxon>Sclerotiniaceae</taxon>
        <taxon>Sclerotinia</taxon>
    </lineage>
</organism>
<evidence type="ECO:0000313" key="1">
    <source>
        <dbReference type="EMBL" id="APA13583.1"/>
    </source>
</evidence>
<dbReference type="VEuPathDB" id="FungiDB:sscle_11g083530"/>
<evidence type="ECO:0000313" key="2">
    <source>
        <dbReference type="Proteomes" id="UP000177798"/>
    </source>
</evidence>
<sequence length="61" mass="7143">MPSQPVRMILYQCTHELPDPRYQAPKKPSVLKRVKRALTFTEIIRTPSADLCPFCQRLEDE</sequence>
<reference evidence="2" key="1">
    <citation type="journal article" date="2017" name="Genome Biol. Evol.">
        <title>The complete genome sequence of the phytopathogenic fungus Sclerotinia sclerotiorum reveals insights into the genome architecture of broad host range pathogens.</title>
        <authorList>
            <person name="Derbyshire M."/>
            <person name="Denton-Giles M."/>
            <person name="Hegedus D."/>
            <person name="Seifbarghy S."/>
            <person name="Rollins J."/>
            <person name="van Kan J."/>
            <person name="Seidl M.F."/>
            <person name="Faino L."/>
            <person name="Mbengue M."/>
            <person name="Navaud O."/>
            <person name="Raffaele S."/>
            <person name="Hammond-Kosack K."/>
            <person name="Heard S."/>
            <person name="Oliver R."/>
        </authorList>
    </citation>
    <scope>NUCLEOTIDE SEQUENCE [LARGE SCALE GENOMIC DNA]</scope>
    <source>
        <strain evidence="2">ATCC 18683 / 1980 / Ss-1</strain>
    </source>
</reference>
<dbReference type="RefSeq" id="XP_001591141.1">
    <property type="nucleotide sequence ID" value="XM_001591091.1"/>
</dbReference>
<proteinExistence type="predicted"/>
<gene>
    <name evidence="1" type="ORF">sscle_11g083530</name>
</gene>
<dbReference type="OrthoDB" id="3551501at2759"/>